<name>A0A445JU29_GLYSO</name>
<dbReference type="Gene3D" id="2.60.120.330">
    <property type="entry name" value="B-lactam Antibiotic, Isopenicillin N Synthase, Chain"/>
    <property type="match status" value="1"/>
</dbReference>
<evidence type="ECO:0000256" key="7">
    <source>
        <dbReference type="ARBA" id="ARBA00043997"/>
    </source>
</evidence>
<dbReference type="Gramene" id="XM_028383917.1">
    <property type="protein sequence ID" value="XP_028239718.1"/>
    <property type="gene ID" value="LOC114418518"/>
</dbReference>
<dbReference type="SMR" id="A0A445JU29"/>
<evidence type="ECO:0000313" key="12">
    <source>
        <dbReference type="Proteomes" id="UP000289340"/>
    </source>
</evidence>
<dbReference type="FunFam" id="2.60.120.330:FF:000003">
    <property type="entry name" value="Gibberellin 20 oxidase 2"/>
    <property type="match status" value="1"/>
</dbReference>
<dbReference type="PROSITE" id="PS51471">
    <property type="entry name" value="FE2OG_OXY"/>
    <property type="match status" value="1"/>
</dbReference>
<dbReference type="PRINTS" id="PR00682">
    <property type="entry name" value="IPNSYNTHASE"/>
</dbReference>
<dbReference type="Pfam" id="PF14226">
    <property type="entry name" value="DIOX_N"/>
    <property type="match status" value="1"/>
</dbReference>
<comment type="cofactor">
    <cofactor evidence="1">
        <name>L-ascorbate</name>
        <dbReference type="ChEBI" id="CHEBI:38290"/>
    </cofactor>
</comment>
<keyword evidence="12" id="KW-1185">Reference proteome</keyword>
<accession>A0A445JU29</accession>
<dbReference type="InterPro" id="IPR050231">
    <property type="entry name" value="Iron_ascorbate_oxido_reductase"/>
</dbReference>
<protein>
    <submittedName>
        <fullName evidence="11">Gibberellin 20 oxidase 2</fullName>
    </submittedName>
</protein>
<proteinExistence type="inferred from homology"/>
<evidence type="ECO:0000259" key="10">
    <source>
        <dbReference type="PROSITE" id="PS51471"/>
    </source>
</evidence>
<comment type="pathway">
    <text evidence="2">Hormone biosynthesis.</text>
</comment>
<keyword evidence="4 9" id="KW-0560">Oxidoreductase</keyword>
<keyword evidence="3 9" id="KW-0479">Metal-binding</keyword>
<evidence type="ECO:0000256" key="3">
    <source>
        <dbReference type="ARBA" id="ARBA00022723"/>
    </source>
</evidence>
<dbReference type="Proteomes" id="UP000289340">
    <property type="component" value="Chromosome 7"/>
</dbReference>
<evidence type="ECO:0000256" key="6">
    <source>
        <dbReference type="ARBA" id="ARBA00037909"/>
    </source>
</evidence>
<comment type="caution">
    <text evidence="11">The sequence shown here is derived from an EMBL/GenBank/DDBJ whole genome shotgun (WGS) entry which is preliminary data.</text>
</comment>
<evidence type="ECO:0000256" key="9">
    <source>
        <dbReference type="RuleBase" id="RU003682"/>
    </source>
</evidence>
<evidence type="ECO:0000256" key="1">
    <source>
        <dbReference type="ARBA" id="ARBA00001961"/>
    </source>
</evidence>
<dbReference type="GO" id="GO:0045544">
    <property type="term" value="F:gibberellin 20-oxidase activity"/>
    <property type="evidence" value="ECO:0007669"/>
    <property type="project" value="UniProtKB-ARBA"/>
</dbReference>
<comment type="similarity">
    <text evidence="7">Belongs to the iron/ascorbate-dependent oxidoreductase family. GA20OX subfamily.</text>
</comment>
<evidence type="ECO:0000256" key="8">
    <source>
        <dbReference type="ARBA" id="ARBA00050508"/>
    </source>
</evidence>
<dbReference type="GO" id="GO:0046872">
    <property type="term" value="F:metal ion binding"/>
    <property type="evidence" value="ECO:0007669"/>
    <property type="project" value="UniProtKB-KW"/>
</dbReference>
<dbReference type="InterPro" id="IPR027443">
    <property type="entry name" value="IPNS-like_sf"/>
</dbReference>
<dbReference type="InterPro" id="IPR026992">
    <property type="entry name" value="DIOX_N"/>
</dbReference>
<comment type="catalytic activity">
    <reaction evidence="8">
        <text>gibberellin A12 + 2 2-oxoglutarate + 3 O2 + H(+) = gibberellin A9 + 2 succinate + 3 CO2 + 2 H2O</text>
        <dbReference type="Rhea" id="RHEA:60772"/>
        <dbReference type="ChEBI" id="CHEBI:15377"/>
        <dbReference type="ChEBI" id="CHEBI:15378"/>
        <dbReference type="ChEBI" id="CHEBI:15379"/>
        <dbReference type="ChEBI" id="CHEBI:16526"/>
        <dbReference type="ChEBI" id="CHEBI:16810"/>
        <dbReference type="ChEBI" id="CHEBI:30031"/>
        <dbReference type="ChEBI" id="CHEBI:58627"/>
        <dbReference type="ChEBI" id="CHEBI:73255"/>
    </reaction>
    <physiologicalReaction direction="left-to-right" evidence="8">
        <dbReference type="Rhea" id="RHEA:60773"/>
    </physiologicalReaction>
</comment>
<comment type="pathway">
    <text evidence="6">Plant hormone biosynthesis; gibberellin biosynthesis.</text>
</comment>
<evidence type="ECO:0000313" key="11">
    <source>
        <dbReference type="EMBL" id="RZC01981.1"/>
    </source>
</evidence>
<dbReference type="InterPro" id="IPR044861">
    <property type="entry name" value="IPNS-like_FE2OG_OXY"/>
</dbReference>
<dbReference type="GO" id="GO:0009686">
    <property type="term" value="P:gibberellin biosynthetic process"/>
    <property type="evidence" value="ECO:0007669"/>
    <property type="project" value="UniProtKB-ARBA"/>
</dbReference>
<dbReference type="PANTHER" id="PTHR47990">
    <property type="entry name" value="2-OXOGLUTARATE (2OG) AND FE(II)-DEPENDENT OXYGENASE SUPERFAMILY PROTEIN-RELATED"/>
    <property type="match status" value="1"/>
</dbReference>
<feature type="domain" description="Fe2OG dioxygenase" evidence="10">
    <location>
        <begin position="223"/>
        <end position="323"/>
    </location>
</feature>
<sequence length="396" mass="44988">MLVPHPSMLIAPQNTVENHDNIMEGQKLHFDGSLMPNQSNIPSQFIWPDHEKPCLTPPELQIPPIDLKCFLSADPQALSTVCAELSEACKKHGFFLVVNHGVDSKLIAQAHKLIDDFFCMQLSQKQKAQRKIGEHCGYANSFIGRFSSKLPWKETLSFHYSADKSRKTVEDYFLNVMGEDFKQFGSVFQEYCEAMSKLSLGIMELLGMSLGVGRECFRDFFEGNESVMRLNYYPPCQKPELALGTGPHCDPTSLTILHQDQVEGLQVFVDGRWYSVAPKEDAFVVNIGDTFMALSNGMFKSCLHRAVVNNKIVRKSLAFFLCPNRDKVVTPPKDLISYENSRTYPDFTWPSLLEFTQKHYRSDTKTLDAFSRWLLEKNNPNRGAPTNVPWPTKSIN</sequence>
<evidence type="ECO:0000256" key="2">
    <source>
        <dbReference type="ARBA" id="ARBA00004972"/>
    </source>
</evidence>
<keyword evidence="5 9" id="KW-0408">Iron</keyword>
<reference evidence="11 12" key="1">
    <citation type="submission" date="2018-09" db="EMBL/GenBank/DDBJ databases">
        <title>A high-quality reference genome of wild soybean provides a powerful tool to mine soybean genomes.</title>
        <authorList>
            <person name="Xie M."/>
            <person name="Chung C.Y.L."/>
            <person name="Li M.-W."/>
            <person name="Wong F.-L."/>
            <person name="Chan T.-F."/>
            <person name="Lam H.-M."/>
        </authorList>
    </citation>
    <scope>NUCLEOTIDE SEQUENCE [LARGE SCALE GENOMIC DNA]</scope>
    <source>
        <strain evidence="12">cv. W05</strain>
        <tissue evidence="11">Hypocotyl of etiolated seedlings</tissue>
    </source>
</reference>
<dbReference type="Pfam" id="PF03171">
    <property type="entry name" value="2OG-FeII_Oxy"/>
    <property type="match status" value="1"/>
</dbReference>
<evidence type="ECO:0000256" key="5">
    <source>
        <dbReference type="ARBA" id="ARBA00023004"/>
    </source>
</evidence>
<dbReference type="AlphaFoldDB" id="A0A445JU29"/>
<dbReference type="SUPFAM" id="SSF51197">
    <property type="entry name" value="Clavaminate synthase-like"/>
    <property type="match status" value="1"/>
</dbReference>
<evidence type="ECO:0000256" key="4">
    <source>
        <dbReference type="ARBA" id="ARBA00023002"/>
    </source>
</evidence>
<dbReference type="EMBL" id="QZWG01000007">
    <property type="protein sequence ID" value="RZC01981.1"/>
    <property type="molecule type" value="Genomic_DNA"/>
</dbReference>
<gene>
    <name evidence="11" type="ORF">D0Y65_017234</name>
</gene>
<organism evidence="11 12">
    <name type="scientific">Glycine soja</name>
    <name type="common">Wild soybean</name>
    <dbReference type="NCBI Taxonomy" id="3848"/>
    <lineage>
        <taxon>Eukaryota</taxon>
        <taxon>Viridiplantae</taxon>
        <taxon>Streptophyta</taxon>
        <taxon>Embryophyta</taxon>
        <taxon>Tracheophyta</taxon>
        <taxon>Spermatophyta</taxon>
        <taxon>Magnoliopsida</taxon>
        <taxon>eudicotyledons</taxon>
        <taxon>Gunneridae</taxon>
        <taxon>Pentapetalae</taxon>
        <taxon>rosids</taxon>
        <taxon>fabids</taxon>
        <taxon>Fabales</taxon>
        <taxon>Fabaceae</taxon>
        <taxon>Papilionoideae</taxon>
        <taxon>50 kb inversion clade</taxon>
        <taxon>NPAAA clade</taxon>
        <taxon>indigoferoid/millettioid clade</taxon>
        <taxon>Phaseoleae</taxon>
        <taxon>Glycine</taxon>
        <taxon>Glycine subgen. Soja</taxon>
    </lineage>
</organism>
<dbReference type="InterPro" id="IPR005123">
    <property type="entry name" value="Oxoglu/Fe-dep_dioxygenase_dom"/>
</dbReference>